<evidence type="ECO:0000313" key="2">
    <source>
        <dbReference type="Proteomes" id="UP001356427"/>
    </source>
</evidence>
<organism evidence="1 2">
    <name type="scientific">Coregonus suidteri</name>
    <dbReference type="NCBI Taxonomy" id="861788"/>
    <lineage>
        <taxon>Eukaryota</taxon>
        <taxon>Metazoa</taxon>
        <taxon>Chordata</taxon>
        <taxon>Craniata</taxon>
        <taxon>Vertebrata</taxon>
        <taxon>Euteleostomi</taxon>
        <taxon>Actinopterygii</taxon>
        <taxon>Neopterygii</taxon>
        <taxon>Teleostei</taxon>
        <taxon>Protacanthopterygii</taxon>
        <taxon>Salmoniformes</taxon>
        <taxon>Salmonidae</taxon>
        <taxon>Coregoninae</taxon>
        <taxon>Coregonus</taxon>
    </lineage>
</organism>
<protein>
    <submittedName>
        <fullName evidence="1">Uncharacterized protein</fullName>
    </submittedName>
</protein>
<sequence>MTGDKSIFENEVYRFPKEASQRAALPAWKVTLAAGGGGSRMMCSTRIGWAWQGLAPQWVGLCPPRPTHAYAPDANSR</sequence>
<comment type="caution">
    <text evidence="1">The sequence shown here is derived from an EMBL/GenBank/DDBJ whole genome shotgun (WGS) entry which is preliminary data.</text>
</comment>
<dbReference type="AlphaFoldDB" id="A0AAN8NF37"/>
<keyword evidence="2" id="KW-1185">Reference proteome</keyword>
<gene>
    <name evidence="1" type="ORF">J4Q44_G00018060</name>
</gene>
<name>A0AAN8NF37_9TELE</name>
<accession>A0AAN8NF37</accession>
<evidence type="ECO:0000313" key="1">
    <source>
        <dbReference type="EMBL" id="KAK6326161.1"/>
    </source>
</evidence>
<proteinExistence type="predicted"/>
<dbReference type="EMBL" id="JAGTTL010000002">
    <property type="protein sequence ID" value="KAK6326161.1"/>
    <property type="molecule type" value="Genomic_DNA"/>
</dbReference>
<dbReference type="Proteomes" id="UP001356427">
    <property type="component" value="Unassembled WGS sequence"/>
</dbReference>
<reference evidence="1 2" key="1">
    <citation type="submission" date="2021-04" db="EMBL/GenBank/DDBJ databases">
        <authorList>
            <person name="De Guttry C."/>
            <person name="Zahm M."/>
            <person name="Klopp C."/>
            <person name="Cabau C."/>
            <person name="Louis A."/>
            <person name="Berthelot C."/>
            <person name="Parey E."/>
            <person name="Roest Crollius H."/>
            <person name="Montfort J."/>
            <person name="Robinson-Rechavi M."/>
            <person name="Bucao C."/>
            <person name="Bouchez O."/>
            <person name="Gislard M."/>
            <person name="Lluch J."/>
            <person name="Milhes M."/>
            <person name="Lampietro C."/>
            <person name="Lopez Roques C."/>
            <person name="Donnadieu C."/>
            <person name="Braasch I."/>
            <person name="Desvignes T."/>
            <person name="Postlethwait J."/>
            <person name="Bobe J."/>
            <person name="Wedekind C."/>
            <person name="Guiguen Y."/>
        </authorList>
    </citation>
    <scope>NUCLEOTIDE SEQUENCE [LARGE SCALE GENOMIC DNA]</scope>
    <source>
        <strain evidence="1">Cs_M1</strain>
        <tissue evidence="1">Blood</tissue>
    </source>
</reference>